<gene>
    <name evidence="2" type="ORF">BDV33DRAFT_178247</name>
</gene>
<proteinExistence type="predicted"/>
<reference evidence="2 3" key="1">
    <citation type="submission" date="2019-04" db="EMBL/GenBank/DDBJ databases">
        <title>Fungal friends and foes A comparative genomics study of 23 Aspergillus species from section Flavi.</title>
        <authorList>
            <consortium name="DOE Joint Genome Institute"/>
            <person name="Kjaerbolling I."/>
            <person name="Vesth T.C."/>
            <person name="Frisvad J.C."/>
            <person name="Nybo J.L."/>
            <person name="Theobald S."/>
            <person name="Kildgaard S."/>
            <person name="Petersen T.I."/>
            <person name="Kuo A."/>
            <person name="Sato A."/>
            <person name="Lyhne E.K."/>
            <person name="Kogle M.E."/>
            <person name="Wiebenga A."/>
            <person name="Kun R.S."/>
            <person name="Lubbers R.J."/>
            <person name="Makela M.R."/>
            <person name="Barry K."/>
            <person name="Chovatia M."/>
            <person name="Clum A."/>
            <person name="Daum C."/>
            <person name="Haridas S."/>
            <person name="He G."/>
            <person name="LaButti K."/>
            <person name="Lipzen A."/>
            <person name="Mondo S."/>
            <person name="Pangilinan J."/>
            <person name="Riley R."/>
            <person name="Salamov A."/>
            <person name="Simmons B.A."/>
            <person name="Magnuson J.K."/>
            <person name="Henrissat B."/>
            <person name="Mortensen U.H."/>
            <person name="Larsen T.O."/>
            <person name="De vries R.P."/>
            <person name="Grigoriev I.V."/>
            <person name="Machida M."/>
            <person name="Baker S.E."/>
            <person name="Andersen M.R."/>
        </authorList>
    </citation>
    <scope>NUCLEOTIDE SEQUENCE [LARGE SCALE GENOMIC DNA]</scope>
    <source>
        <strain evidence="2 3">CBS 126849</strain>
    </source>
</reference>
<feature type="compositionally biased region" description="Basic residues" evidence="1">
    <location>
        <begin position="53"/>
        <end position="68"/>
    </location>
</feature>
<evidence type="ECO:0000256" key="1">
    <source>
        <dbReference type="SAM" id="MobiDB-lite"/>
    </source>
</evidence>
<protein>
    <submittedName>
        <fullName evidence="2">Uncharacterized protein</fullName>
    </submittedName>
</protein>
<accession>A0A5N6EHZ2</accession>
<organism evidence="2 3">
    <name type="scientific">Aspergillus novoparasiticus</name>
    <dbReference type="NCBI Taxonomy" id="986946"/>
    <lineage>
        <taxon>Eukaryota</taxon>
        <taxon>Fungi</taxon>
        <taxon>Dikarya</taxon>
        <taxon>Ascomycota</taxon>
        <taxon>Pezizomycotina</taxon>
        <taxon>Eurotiomycetes</taxon>
        <taxon>Eurotiomycetidae</taxon>
        <taxon>Eurotiales</taxon>
        <taxon>Aspergillaceae</taxon>
        <taxon>Aspergillus</taxon>
        <taxon>Aspergillus subgen. Circumdati</taxon>
    </lineage>
</organism>
<evidence type="ECO:0000313" key="3">
    <source>
        <dbReference type="Proteomes" id="UP000326799"/>
    </source>
</evidence>
<feature type="region of interest" description="Disordered" evidence="1">
    <location>
        <begin position="23"/>
        <end position="68"/>
    </location>
</feature>
<name>A0A5N6EHZ2_9EURO</name>
<dbReference type="Proteomes" id="UP000326799">
    <property type="component" value="Unassembled WGS sequence"/>
</dbReference>
<keyword evidence="3" id="KW-1185">Reference proteome</keyword>
<dbReference type="AlphaFoldDB" id="A0A5N6EHZ2"/>
<feature type="compositionally biased region" description="Polar residues" evidence="1">
    <location>
        <begin position="23"/>
        <end position="52"/>
    </location>
</feature>
<evidence type="ECO:0000313" key="2">
    <source>
        <dbReference type="EMBL" id="KAB8216869.1"/>
    </source>
</evidence>
<sequence>MDEYRIKAATSFQKRRRIENDVTCTRHSNVSSSQCSHRPHQSGCQRNPTLSPKRNKTPHTTRSRRTNHIKISIIFNPHKLYIIQPL</sequence>
<dbReference type="EMBL" id="ML733473">
    <property type="protein sequence ID" value="KAB8216869.1"/>
    <property type="molecule type" value="Genomic_DNA"/>
</dbReference>